<reference evidence="1 2" key="1">
    <citation type="journal article" date="2019" name="Commun. Biol.">
        <title>The bagworm genome reveals a unique fibroin gene that provides high tensile strength.</title>
        <authorList>
            <person name="Kono N."/>
            <person name="Nakamura H."/>
            <person name="Ohtoshi R."/>
            <person name="Tomita M."/>
            <person name="Numata K."/>
            <person name="Arakawa K."/>
        </authorList>
    </citation>
    <scope>NUCLEOTIDE SEQUENCE [LARGE SCALE GENOMIC DNA]</scope>
</reference>
<accession>A0A4C1YKX0</accession>
<gene>
    <name evidence="1" type="ORF">EVAR_58793_1</name>
</gene>
<proteinExistence type="predicted"/>
<keyword evidence="2" id="KW-1185">Reference proteome</keyword>
<dbReference type="EMBL" id="BGZK01001251">
    <property type="protein sequence ID" value="GBP75512.1"/>
    <property type="molecule type" value="Genomic_DNA"/>
</dbReference>
<evidence type="ECO:0000313" key="2">
    <source>
        <dbReference type="Proteomes" id="UP000299102"/>
    </source>
</evidence>
<dbReference type="Proteomes" id="UP000299102">
    <property type="component" value="Unassembled WGS sequence"/>
</dbReference>
<sequence>MLYVHVLVGNTRIALVLSDAAASRGTAHALAHACGALTWISDTYSNKFFLFLDRIKPNTLGMMERIRKNESTVTRADVGRGAREASALALCGCSVDRSQMISVLACDYASTSIP</sequence>
<name>A0A4C1YKX0_EUMVA</name>
<dbReference type="AlphaFoldDB" id="A0A4C1YKX0"/>
<comment type="caution">
    <text evidence="1">The sequence shown here is derived from an EMBL/GenBank/DDBJ whole genome shotgun (WGS) entry which is preliminary data.</text>
</comment>
<protein>
    <submittedName>
        <fullName evidence="1">Uncharacterized protein</fullName>
    </submittedName>
</protein>
<evidence type="ECO:0000313" key="1">
    <source>
        <dbReference type="EMBL" id="GBP75512.1"/>
    </source>
</evidence>
<organism evidence="1 2">
    <name type="scientific">Eumeta variegata</name>
    <name type="common">Bagworm moth</name>
    <name type="synonym">Eumeta japonica</name>
    <dbReference type="NCBI Taxonomy" id="151549"/>
    <lineage>
        <taxon>Eukaryota</taxon>
        <taxon>Metazoa</taxon>
        <taxon>Ecdysozoa</taxon>
        <taxon>Arthropoda</taxon>
        <taxon>Hexapoda</taxon>
        <taxon>Insecta</taxon>
        <taxon>Pterygota</taxon>
        <taxon>Neoptera</taxon>
        <taxon>Endopterygota</taxon>
        <taxon>Lepidoptera</taxon>
        <taxon>Glossata</taxon>
        <taxon>Ditrysia</taxon>
        <taxon>Tineoidea</taxon>
        <taxon>Psychidae</taxon>
        <taxon>Oiketicinae</taxon>
        <taxon>Eumeta</taxon>
    </lineage>
</organism>